<dbReference type="InterPro" id="IPR041966">
    <property type="entry name" value="LOTUS-like"/>
</dbReference>
<dbReference type="Pfam" id="PF12872">
    <property type="entry name" value="OST-HTH"/>
    <property type="match status" value="1"/>
</dbReference>
<evidence type="ECO:0000313" key="4">
    <source>
        <dbReference type="Proteomes" id="UP001345963"/>
    </source>
</evidence>
<dbReference type="Proteomes" id="UP001345963">
    <property type="component" value="Unassembled WGS sequence"/>
</dbReference>
<evidence type="ECO:0000313" key="3">
    <source>
        <dbReference type="EMBL" id="MED6256355.1"/>
    </source>
</evidence>
<comment type="caution">
    <text evidence="3">The sequence shown here is derived from an EMBL/GenBank/DDBJ whole genome shotgun (WGS) entry which is preliminary data.</text>
</comment>
<proteinExistence type="predicted"/>
<evidence type="ECO:0000256" key="1">
    <source>
        <dbReference type="ARBA" id="ARBA00022782"/>
    </source>
</evidence>
<protein>
    <submittedName>
        <fullName evidence="3">Tudor domain-containing protein 7A</fullName>
    </submittedName>
</protein>
<reference evidence="3 4" key="1">
    <citation type="submission" date="2021-07" db="EMBL/GenBank/DDBJ databases">
        <authorList>
            <person name="Palmer J.M."/>
        </authorList>
    </citation>
    <scope>NUCLEOTIDE SEQUENCE [LARGE SCALE GENOMIC DNA]</scope>
    <source>
        <strain evidence="3 4">AT_MEX2019</strain>
        <tissue evidence="3">Muscle</tissue>
    </source>
</reference>
<evidence type="ECO:0000259" key="2">
    <source>
        <dbReference type="PROSITE" id="PS51644"/>
    </source>
</evidence>
<gene>
    <name evidence="3" type="primary">TDRD7A</name>
    <name evidence="3" type="ORF">ATANTOWER_024404</name>
</gene>
<dbReference type="PROSITE" id="PS51644">
    <property type="entry name" value="HTH_OST"/>
    <property type="match status" value="1"/>
</dbReference>
<dbReference type="Gene3D" id="3.30.420.610">
    <property type="entry name" value="LOTUS domain-like"/>
    <property type="match status" value="1"/>
</dbReference>
<dbReference type="InterPro" id="IPR025605">
    <property type="entry name" value="OST-HTH/LOTUS_dom"/>
</dbReference>
<dbReference type="EMBL" id="JAHUTI010074362">
    <property type="protein sequence ID" value="MED6256355.1"/>
    <property type="molecule type" value="Genomic_DNA"/>
</dbReference>
<feature type="domain" description="HTH OST-type" evidence="2">
    <location>
        <begin position="3"/>
        <end position="75"/>
    </location>
</feature>
<organism evidence="3 4">
    <name type="scientific">Ataeniobius toweri</name>
    <dbReference type="NCBI Taxonomy" id="208326"/>
    <lineage>
        <taxon>Eukaryota</taxon>
        <taxon>Metazoa</taxon>
        <taxon>Chordata</taxon>
        <taxon>Craniata</taxon>
        <taxon>Vertebrata</taxon>
        <taxon>Euteleostomi</taxon>
        <taxon>Actinopterygii</taxon>
        <taxon>Neopterygii</taxon>
        <taxon>Teleostei</taxon>
        <taxon>Neoteleostei</taxon>
        <taxon>Acanthomorphata</taxon>
        <taxon>Ovalentaria</taxon>
        <taxon>Atherinomorphae</taxon>
        <taxon>Cyprinodontiformes</taxon>
        <taxon>Goodeidae</taxon>
        <taxon>Ataeniobius</taxon>
    </lineage>
</organism>
<sequence>MSDSEFLKKMLRAVLQSSKIGVPVNKLQSEYRSLCGEFIPLRKLGFSKLEDYLQSIPSVVKLENRMGELRCFAAVCEETAHIAELVARQRSSKKSGHSQVVNCKMRYKPFNPYMLNGMRHLFRYELQIVKDKSLFCVILMIMGYR</sequence>
<accession>A0ABU7C214</accession>
<name>A0ABU7C214_9TELE</name>
<keyword evidence="4" id="KW-1185">Reference proteome</keyword>
<keyword evidence="1" id="KW-0221">Differentiation</keyword>